<dbReference type="InterPro" id="IPR024760">
    <property type="entry name" value="HTH_dom_conjug_TS-like"/>
</dbReference>
<reference evidence="2" key="1">
    <citation type="journal article" date="2021" name="PeerJ">
        <title>Extensive microbial diversity within the chicken gut microbiome revealed by metagenomics and culture.</title>
        <authorList>
            <person name="Gilroy R."/>
            <person name="Ravi A."/>
            <person name="Getino M."/>
            <person name="Pursley I."/>
            <person name="Horton D.L."/>
            <person name="Alikhan N.F."/>
            <person name="Baker D."/>
            <person name="Gharbi K."/>
            <person name="Hall N."/>
            <person name="Watson M."/>
            <person name="Adriaenssens E.M."/>
            <person name="Foster-Nyarko E."/>
            <person name="Jarju S."/>
            <person name="Secka A."/>
            <person name="Antonio M."/>
            <person name="Oren A."/>
            <person name="Chaudhuri R.R."/>
            <person name="La Ragione R."/>
            <person name="Hildebrand F."/>
            <person name="Pallen M.J."/>
        </authorList>
    </citation>
    <scope>NUCLEOTIDE SEQUENCE</scope>
    <source>
        <strain evidence="2">CHK185-1770</strain>
    </source>
</reference>
<comment type="caution">
    <text evidence="2">The sequence shown here is derived from an EMBL/GenBank/DDBJ whole genome shotgun (WGS) entry which is preliminary data.</text>
</comment>
<reference evidence="2" key="2">
    <citation type="submission" date="2021-04" db="EMBL/GenBank/DDBJ databases">
        <authorList>
            <person name="Gilroy R."/>
        </authorList>
    </citation>
    <scope>NUCLEOTIDE SEQUENCE</scope>
    <source>
        <strain evidence="2">CHK185-1770</strain>
    </source>
</reference>
<dbReference type="Proteomes" id="UP000826793">
    <property type="component" value="Unassembled WGS sequence"/>
</dbReference>
<organism evidence="2 3">
    <name type="scientific">Candidatus Acutalibacter pullicola</name>
    <dbReference type="NCBI Taxonomy" id="2838417"/>
    <lineage>
        <taxon>Bacteria</taxon>
        <taxon>Bacillati</taxon>
        <taxon>Bacillota</taxon>
        <taxon>Clostridia</taxon>
        <taxon>Eubacteriales</taxon>
        <taxon>Acutalibacteraceae</taxon>
        <taxon>Acutalibacter</taxon>
    </lineage>
</organism>
<evidence type="ECO:0000259" key="1">
    <source>
        <dbReference type="Pfam" id="PF12645"/>
    </source>
</evidence>
<dbReference type="AlphaFoldDB" id="A0A9D2SFL8"/>
<dbReference type="Pfam" id="PF12645">
    <property type="entry name" value="HTH_16"/>
    <property type="match status" value="1"/>
</dbReference>
<sequence>MTYETVVAATHGDPVAAEEVLDHFDSTIDGLCTHAFVDEGGHTEYGVDTQMKTEMQGRLLAAMLHFKP</sequence>
<gene>
    <name evidence="2" type="ORF">H9710_02855</name>
</gene>
<evidence type="ECO:0000313" key="2">
    <source>
        <dbReference type="EMBL" id="HJB97502.1"/>
    </source>
</evidence>
<evidence type="ECO:0000313" key="3">
    <source>
        <dbReference type="Proteomes" id="UP000826793"/>
    </source>
</evidence>
<proteinExistence type="predicted"/>
<dbReference type="EMBL" id="DWXG01000024">
    <property type="protein sequence ID" value="HJB97502.1"/>
    <property type="molecule type" value="Genomic_DNA"/>
</dbReference>
<feature type="domain" description="Helix-turn-helix conjugative transposon-like" evidence="1">
    <location>
        <begin position="3"/>
        <end position="67"/>
    </location>
</feature>
<protein>
    <submittedName>
        <fullName evidence="2">Helix-turn-helix domain-containing protein</fullName>
    </submittedName>
</protein>
<accession>A0A9D2SFL8</accession>
<name>A0A9D2SFL8_9FIRM</name>